<proteinExistence type="predicted"/>
<evidence type="ECO:0000313" key="1">
    <source>
        <dbReference type="EMBL" id="PBJ97555.1"/>
    </source>
</evidence>
<comment type="caution">
    <text evidence="1">The sequence shown here is derived from an EMBL/GenBank/DDBJ whole genome shotgun (WGS) entry which is preliminary data.</text>
</comment>
<accession>A0A2A3MBT6</accession>
<dbReference type="Pfam" id="PF16459">
    <property type="entry name" value="Phage_TAC_13"/>
    <property type="match status" value="1"/>
</dbReference>
<organism evidence="1 2">
    <name type="scientific">Pseudomonas plecoglossicida</name>
    <dbReference type="NCBI Taxonomy" id="70775"/>
    <lineage>
        <taxon>Bacteria</taxon>
        <taxon>Pseudomonadati</taxon>
        <taxon>Pseudomonadota</taxon>
        <taxon>Gammaproteobacteria</taxon>
        <taxon>Pseudomonadales</taxon>
        <taxon>Pseudomonadaceae</taxon>
        <taxon>Pseudomonas</taxon>
    </lineage>
</organism>
<dbReference type="EMBL" id="NTME01000001">
    <property type="protein sequence ID" value="PBJ97555.1"/>
    <property type="molecule type" value="Genomic_DNA"/>
</dbReference>
<protein>
    <recommendedName>
        <fullName evidence="3">Phage tail assembly chaperone</fullName>
    </recommendedName>
</protein>
<dbReference type="Proteomes" id="UP000218102">
    <property type="component" value="Unassembled WGS sequence"/>
</dbReference>
<dbReference type="RefSeq" id="WP_041506402.1">
    <property type="nucleotide sequence ID" value="NZ_CP010359.1"/>
</dbReference>
<evidence type="ECO:0008006" key="3">
    <source>
        <dbReference type="Google" id="ProtNLM"/>
    </source>
</evidence>
<gene>
    <name evidence="1" type="ORF">CMV24_02215</name>
</gene>
<sequence length="112" mass="12306">MDLAQLKKKGGVVADALVPVKVEWKHLDDNGKPVTDKFTVHIRRHSFGVMEKMYARGETEQFRTASLLSASVMLGKDGTEELPFEDAVNLDPGLGLVLYEAVKSVNNPPPKS</sequence>
<dbReference type="AlphaFoldDB" id="A0A2A3MBT6"/>
<name>A0A2A3MBT6_PSEDL</name>
<reference evidence="1 2" key="1">
    <citation type="submission" date="2017-09" db="EMBL/GenBank/DDBJ databases">
        <authorList>
            <person name="Ehlers B."/>
            <person name="Leendertz F.H."/>
        </authorList>
    </citation>
    <scope>NUCLEOTIDE SEQUENCE [LARGE SCALE GENOMIC DNA]</scope>
    <source>
        <strain evidence="1 2">DJ-1</strain>
    </source>
</reference>
<dbReference type="InterPro" id="IPR024410">
    <property type="entry name" value="Phage_TAC_12"/>
</dbReference>
<evidence type="ECO:0000313" key="2">
    <source>
        <dbReference type="Proteomes" id="UP000218102"/>
    </source>
</evidence>